<feature type="transmembrane region" description="Helical" evidence="3">
    <location>
        <begin position="12"/>
        <end position="29"/>
    </location>
</feature>
<dbReference type="Gene3D" id="2.40.260.10">
    <property type="entry name" value="Sortase"/>
    <property type="match status" value="1"/>
</dbReference>
<feature type="region of interest" description="Disordered" evidence="2">
    <location>
        <begin position="224"/>
        <end position="244"/>
    </location>
</feature>
<gene>
    <name evidence="4" type="ORF">GCM10010218_19270</name>
</gene>
<dbReference type="RefSeq" id="WP_190129074.1">
    <property type="nucleotide sequence ID" value="NZ_BNBD01000003.1"/>
</dbReference>
<dbReference type="InterPro" id="IPR042001">
    <property type="entry name" value="Sortase_F"/>
</dbReference>
<sequence length="244" mass="25436">MSEERTGGVNRLLTGAAWVAMLLALWLWGHDITVDEPISAAPKTGDVAAARRPPAPGLPPAIEPLPGAGPKTLIIKSMGLEAPVEAHGLDAQGGPEPPPYERPNSVAWWQDGPAPGSTGAAVLTGHVDTKQSPAVFVELRTIKRGATISVVRTDGSTADFTVEDVSLVDRKHFDDQKVYAPREEDRAELRLITCGGDYDRAKHLYTANVVVSAYLTGARQVPVPAPAPTPADGGSGGGGSDADA</sequence>
<proteinExistence type="predicted"/>
<reference evidence="4" key="1">
    <citation type="journal article" date="2014" name="Int. J. Syst. Evol. Microbiol.">
        <title>Complete genome sequence of Corynebacterium casei LMG S-19264T (=DSM 44701T), isolated from a smear-ripened cheese.</title>
        <authorList>
            <consortium name="US DOE Joint Genome Institute (JGI-PGF)"/>
            <person name="Walter F."/>
            <person name="Albersmeier A."/>
            <person name="Kalinowski J."/>
            <person name="Ruckert C."/>
        </authorList>
    </citation>
    <scope>NUCLEOTIDE SEQUENCE</scope>
    <source>
        <strain evidence="4">JCM 4059</strain>
    </source>
</reference>
<evidence type="ECO:0000313" key="5">
    <source>
        <dbReference type="Proteomes" id="UP000638313"/>
    </source>
</evidence>
<dbReference type="Pfam" id="PF04203">
    <property type="entry name" value="Sortase"/>
    <property type="match status" value="1"/>
</dbReference>
<dbReference type="AlphaFoldDB" id="A0A919ECD2"/>
<dbReference type="CDD" id="cd05829">
    <property type="entry name" value="Sortase_F"/>
    <property type="match status" value="1"/>
</dbReference>
<dbReference type="SUPFAM" id="SSF63817">
    <property type="entry name" value="Sortase"/>
    <property type="match status" value="1"/>
</dbReference>
<reference evidence="4" key="2">
    <citation type="submission" date="2020-09" db="EMBL/GenBank/DDBJ databases">
        <authorList>
            <person name="Sun Q."/>
            <person name="Ohkuma M."/>
        </authorList>
    </citation>
    <scope>NUCLEOTIDE SEQUENCE</scope>
    <source>
        <strain evidence="4">JCM 4059</strain>
    </source>
</reference>
<evidence type="ECO:0000313" key="4">
    <source>
        <dbReference type="EMBL" id="GHF38283.1"/>
    </source>
</evidence>
<protein>
    <submittedName>
        <fullName evidence="4">Class F sortase</fullName>
    </submittedName>
</protein>
<dbReference type="InterPro" id="IPR005754">
    <property type="entry name" value="Sortase"/>
</dbReference>
<accession>A0A919ECD2</accession>
<dbReference type="InterPro" id="IPR023365">
    <property type="entry name" value="Sortase_dom-sf"/>
</dbReference>
<feature type="region of interest" description="Disordered" evidence="2">
    <location>
        <begin position="45"/>
        <end position="66"/>
    </location>
</feature>
<comment type="caution">
    <text evidence="4">The sequence shown here is derived from an EMBL/GenBank/DDBJ whole genome shotgun (WGS) entry which is preliminary data.</text>
</comment>
<evidence type="ECO:0000256" key="3">
    <source>
        <dbReference type="SAM" id="Phobius"/>
    </source>
</evidence>
<keyword evidence="1" id="KW-0378">Hydrolase</keyword>
<keyword evidence="3" id="KW-1133">Transmembrane helix</keyword>
<keyword evidence="5" id="KW-1185">Reference proteome</keyword>
<keyword evidence="3" id="KW-0812">Transmembrane</keyword>
<organism evidence="4 5">
    <name type="scientific">Streptomyces mashuensis</name>
    <dbReference type="NCBI Taxonomy" id="33904"/>
    <lineage>
        <taxon>Bacteria</taxon>
        <taxon>Bacillati</taxon>
        <taxon>Actinomycetota</taxon>
        <taxon>Actinomycetes</taxon>
        <taxon>Kitasatosporales</taxon>
        <taxon>Streptomycetaceae</taxon>
        <taxon>Streptomyces</taxon>
    </lineage>
</organism>
<dbReference type="Proteomes" id="UP000638313">
    <property type="component" value="Unassembled WGS sequence"/>
</dbReference>
<feature type="compositionally biased region" description="Gly residues" evidence="2">
    <location>
        <begin position="233"/>
        <end position="244"/>
    </location>
</feature>
<evidence type="ECO:0000256" key="2">
    <source>
        <dbReference type="SAM" id="MobiDB-lite"/>
    </source>
</evidence>
<name>A0A919ECD2_9ACTN</name>
<feature type="compositionally biased region" description="Pro residues" evidence="2">
    <location>
        <begin position="53"/>
        <end position="63"/>
    </location>
</feature>
<dbReference type="EMBL" id="BNBD01000003">
    <property type="protein sequence ID" value="GHF38283.1"/>
    <property type="molecule type" value="Genomic_DNA"/>
</dbReference>
<dbReference type="NCBIfam" id="NF033748">
    <property type="entry name" value="class_F_sortase"/>
    <property type="match status" value="1"/>
</dbReference>
<keyword evidence="3" id="KW-0472">Membrane</keyword>
<dbReference type="GO" id="GO:0016787">
    <property type="term" value="F:hydrolase activity"/>
    <property type="evidence" value="ECO:0007669"/>
    <property type="project" value="UniProtKB-KW"/>
</dbReference>
<evidence type="ECO:0000256" key="1">
    <source>
        <dbReference type="ARBA" id="ARBA00022801"/>
    </source>
</evidence>